<protein>
    <submittedName>
        <fullName evidence="14">Late blight resistance proteinR1A-4</fullName>
    </submittedName>
</protein>
<dbReference type="Pfam" id="PF23559">
    <property type="entry name" value="WHD_DRP"/>
    <property type="match status" value="1"/>
</dbReference>
<evidence type="ECO:0000256" key="6">
    <source>
        <dbReference type="ARBA" id="ARBA00022667"/>
    </source>
</evidence>
<reference evidence="14" key="2">
    <citation type="journal article" date="2024" name="Plant">
        <title>Genomic evolution and insights into agronomic trait innovations of Sesamum species.</title>
        <authorList>
            <person name="Miao H."/>
            <person name="Wang L."/>
            <person name="Qu L."/>
            <person name="Liu H."/>
            <person name="Sun Y."/>
            <person name="Le M."/>
            <person name="Wang Q."/>
            <person name="Wei S."/>
            <person name="Zheng Y."/>
            <person name="Lin W."/>
            <person name="Duan Y."/>
            <person name="Cao H."/>
            <person name="Xiong S."/>
            <person name="Wang X."/>
            <person name="Wei L."/>
            <person name="Li C."/>
            <person name="Ma Q."/>
            <person name="Ju M."/>
            <person name="Zhao R."/>
            <person name="Li G."/>
            <person name="Mu C."/>
            <person name="Tian Q."/>
            <person name="Mei H."/>
            <person name="Zhang T."/>
            <person name="Gao T."/>
            <person name="Zhang H."/>
        </authorList>
    </citation>
    <scope>NUCLEOTIDE SEQUENCE</scope>
    <source>
        <strain evidence="14">G02</strain>
    </source>
</reference>
<dbReference type="PANTHER" id="PTHR23155:SF1152">
    <property type="entry name" value="AAA+ ATPASE DOMAIN-CONTAINING PROTEIN"/>
    <property type="match status" value="1"/>
</dbReference>
<dbReference type="SUPFAM" id="SSF52058">
    <property type="entry name" value="L domain-like"/>
    <property type="match status" value="1"/>
</dbReference>
<dbReference type="GO" id="GO:0005737">
    <property type="term" value="C:cytoplasm"/>
    <property type="evidence" value="ECO:0007669"/>
    <property type="project" value="UniProtKB-SubCell"/>
</dbReference>
<dbReference type="PRINTS" id="PR00364">
    <property type="entry name" value="DISEASERSIST"/>
</dbReference>
<sequence length="920" mass="105750">MAAYAALLSLSQILHNLQPHDRRRFFHDKDVLLESLLENVIFLQDFLENSPQHKASNFAAIESLEPRIRAVAYAAEEIIESHISYQLLAKHNTFWHLDPFWKMFFRVQSAVAVAVHVFWTPIAHLNAVAVVAQNLISAGRKQKWVQVIKDMDFIITEVVQIKNACCAGEDLWKNSNILPAATSSSSSLHLGVRGKNLVVGFDGDLVEIKTRMIRASSNLEAVSIVGMGGIGKTTLARQVHDDSYIDSHFDVRAWIVVSQEYSLRQVMLGLLDSAKLIVSDIQLLSDEELAVYLYQSLKGRRYLIVMDDMWDTKIWDAVRRLFPDDGNGSRVLLTTRISDVAEYANSCSPQYKMNFLNEEDSWNLLRRKVFGEEACPLELEEIGKVIARKCGGLPLSIVVIGGLLSKASRTQEYWRSVANNLNAVATEVDERCVEILALSYHHLPHHLRACFLYMGVFLKDDIPVSKLVRLWAAEGFLKPDISKSMEEVAERYLKDLVERSLVLVTKKSSNGKIKTCRIHDLLRDLCAKNARKENLFHVVNSYDDVKQDTSTWRRLTIHPDAWRPREIYSSIHSIPKARSLLCIGTNLIHLSFVYLRFRLLRVLDVVVIHFHEFPAEVIELVNLRYLAFTCAWQLPPSISKLQNLETLVYHKWKLQQCPLLPRDIWVMPKLRHLWVTPSCFLDSLDHAQRLPNNSFLLENLQTLSEVRNFRCSSDIIKRIPNLRKLKISYDVSLFESWSSYQLENLATLHKLETLTIRTENSHHIPDVVYPEKLTFPLQLRKLTLSGLRLPWHNLKIIGALPNLEVLKLQRNACQGPEWRPIEGEFCQLKFLLLEGLDVVQWRADDTHFPRLQNLIIRSCCRLKEIPSCFGDIYTLELIELVDCRITALISAKQIQREQQNLENYELEVRLNPGLRGRSSV</sequence>
<dbReference type="GO" id="GO:0043531">
    <property type="term" value="F:ADP binding"/>
    <property type="evidence" value="ECO:0007669"/>
    <property type="project" value="InterPro"/>
</dbReference>
<dbReference type="SUPFAM" id="SSF52540">
    <property type="entry name" value="P-loop containing nucleoside triphosphate hydrolases"/>
    <property type="match status" value="1"/>
</dbReference>
<evidence type="ECO:0000256" key="7">
    <source>
        <dbReference type="ARBA" id="ARBA00022737"/>
    </source>
</evidence>
<evidence type="ECO:0000256" key="2">
    <source>
        <dbReference type="ARBA" id="ARBA00004496"/>
    </source>
</evidence>
<dbReference type="InterPro" id="IPR058922">
    <property type="entry name" value="WHD_DRP"/>
</dbReference>
<dbReference type="AlphaFoldDB" id="A0AAW2RY85"/>
<comment type="caution">
    <text evidence="14">The sequence shown here is derived from an EMBL/GenBank/DDBJ whole genome shotgun (WGS) entry which is preliminary data.</text>
</comment>
<dbReference type="Pfam" id="PF23598">
    <property type="entry name" value="LRR_14"/>
    <property type="match status" value="1"/>
</dbReference>
<name>A0AAW2RY85_SESRA</name>
<dbReference type="PANTHER" id="PTHR23155">
    <property type="entry name" value="DISEASE RESISTANCE PROTEIN RP"/>
    <property type="match status" value="1"/>
</dbReference>
<proteinExistence type="inferred from homology"/>
<dbReference type="FunFam" id="3.40.50.300:FF:001091">
    <property type="entry name" value="Probable disease resistance protein At1g61300"/>
    <property type="match status" value="1"/>
</dbReference>
<comment type="subcellular location">
    <subcellularLocation>
        <location evidence="2">Cytoplasm</location>
    </subcellularLocation>
</comment>
<keyword evidence="9" id="KW-0611">Plant defense</keyword>
<dbReference type="Gene3D" id="3.80.10.10">
    <property type="entry name" value="Ribonuclease Inhibitor"/>
    <property type="match status" value="1"/>
</dbReference>
<evidence type="ECO:0000259" key="13">
    <source>
        <dbReference type="Pfam" id="PF23598"/>
    </source>
</evidence>
<gene>
    <name evidence="14" type="ORF">Sradi_2900700</name>
</gene>
<evidence type="ECO:0000259" key="11">
    <source>
        <dbReference type="Pfam" id="PF00931"/>
    </source>
</evidence>
<dbReference type="InterPro" id="IPR027417">
    <property type="entry name" value="P-loop_NTPase"/>
</dbReference>
<dbReference type="Gene3D" id="1.10.10.10">
    <property type="entry name" value="Winged helix-like DNA-binding domain superfamily/Winged helix DNA-binding domain"/>
    <property type="match status" value="1"/>
</dbReference>
<dbReference type="InterPro" id="IPR055414">
    <property type="entry name" value="LRR_R13L4/SHOC2-like"/>
</dbReference>
<dbReference type="Gene3D" id="1.20.5.4130">
    <property type="match status" value="1"/>
</dbReference>
<dbReference type="EMBL" id="JACGWJ010000012">
    <property type="protein sequence ID" value="KAL0385064.1"/>
    <property type="molecule type" value="Genomic_DNA"/>
</dbReference>
<evidence type="ECO:0000313" key="14">
    <source>
        <dbReference type="EMBL" id="KAL0385064.1"/>
    </source>
</evidence>
<feature type="domain" description="Disease resistance protein winged helix" evidence="12">
    <location>
        <begin position="464"/>
        <end position="526"/>
    </location>
</feature>
<dbReference type="GO" id="GO:0005524">
    <property type="term" value="F:ATP binding"/>
    <property type="evidence" value="ECO:0007669"/>
    <property type="project" value="UniProtKB-KW"/>
</dbReference>
<accession>A0AAW2RY85</accession>
<keyword evidence="10" id="KW-0067">ATP-binding</keyword>
<evidence type="ECO:0000256" key="9">
    <source>
        <dbReference type="ARBA" id="ARBA00022821"/>
    </source>
</evidence>
<dbReference type="Pfam" id="PF00931">
    <property type="entry name" value="NB-ARC"/>
    <property type="match status" value="1"/>
</dbReference>
<keyword evidence="5" id="KW-0433">Leucine-rich repeat</keyword>
<dbReference type="Gene3D" id="3.40.50.300">
    <property type="entry name" value="P-loop containing nucleotide triphosphate hydrolases"/>
    <property type="match status" value="1"/>
</dbReference>
<dbReference type="InterPro" id="IPR002182">
    <property type="entry name" value="NB-ARC"/>
</dbReference>
<feature type="domain" description="Disease resistance R13L4/SHOC-2-like LRR" evidence="13">
    <location>
        <begin position="577"/>
        <end position="787"/>
    </location>
</feature>
<comment type="function">
    <text evidence="1">Confers resistance to late blight (Phytophthora infestans) races carrying the avirulence gene Avr1. Resistance proteins guard the plant against pathogens that contain an appropriate avirulence protein via an indirect interaction with this avirulence protein. That triggers a defense system including the hypersensitive response, which restricts the pathogen growth.</text>
</comment>
<reference evidence="14" key="1">
    <citation type="submission" date="2020-06" db="EMBL/GenBank/DDBJ databases">
        <authorList>
            <person name="Li T."/>
            <person name="Hu X."/>
            <person name="Zhang T."/>
            <person name="Song X."/>
            <person name="Zhang H."/>
            <person name="Dai N."/>
            <person name="Sheng W."/>
            <person name="Hou X."/>
            <person name="Wei L."/>
        </authorList>
    </citation>
    <scope>NUCLEOTIDE SEQUENCE</scope>
    <source>
        <strain evidence="14">G02</strain>
        <tissue evidence="14">Leaf</tissue>
    </source>
</reference>
<evidence type="ECO:0000256" key="8">
    <source>
        <dbReference type="ARBA" id="ARBA00022741"/>
    </source>
</evidence>
<dbReference type="FunFam" id="1.10.10.10:FF:000322">
    <property type="entry name" value="Probable disease resistance protein At1g63360"/>
    <property type="match status" value="1"/>
</dbReference>
<dbReference type="InterPro" id="IPR032675">
    <property type="entry name" value="LRR_dom_sf"/>
</dbReference>
<organism evidence="14">
    <name type="scientific">Sesamum radiatum</name>
    <name type="common">Black benniseed</name>
    <dbReference type="NCBI Taxonomy" id="300843"/>
    <lineage>
        <taxon>Eukaryota</taxon>
        <taxon>Viridiplantae</taxon>
        <taxon>Streptophyta</taxon>
        <taxon>Embryophyta</taxon>
        <taxon>Tracheophyta</taxon>
        <taxon>Spermatophyta</taxon>
        <taxon>Magnoliopsida</taxon>
        <taxon>eudicotyledons</taxon>
        <taxon>Gunneridae</taxon>
        <taxon>Pentapetalae</taxon>
        <taxon>asterids</taxon>
        <taxon>lamiids</taxon>
        <taxon>Lamiales</taxon>
        <taxon>Pedaliaceae</taxon>
        <taxon>Sesamum</taxon>
    </lineage>
</organism>
<keyword evidence="7" id="KW-0677">Repeat</keyword>
<evidence type="ECO:0000256" key="3">
    <source>
        <dbReference type="ARBA" id="ARBA00008894"/>
    </source>
</evidence>
<keyword evidence="8" id="KW-0547">Nucleotide-binding</keyword>
<evidence type="ECO:0000256" key="4">
    <source>
        <dbReference type="ARBA" id="ARBA00022490"/>
    </source>
</evidence>
<comment type="similarity">
    <text evidence="3">Belongs to the disease resistance NB-LRR family.</text>
</comment>
<dbReference type="GO" id="GO:0009626">
    <property type="term" value="P:plant-type hypersensitive response"/>
    <property type="evidence" value="ECO:0007669"/>
    <property type="project" value="UniProtKB-KW"/>
</dbReference>
<dbReference type="InterPro" id="IPR042197">
    <property type="entry name" value="Apaf_helical"/>
</dbReference>
<evidence type="ECO:0000259" key="12">
    <source>
        <dbReference type="Pfam" id="PF23559"/>
    </source>
</evidence>
<dbReference type="Gene3D" id="1.10.8.430">
    <property type="entry name" value="Helical domain of apoptotic protease-activating factors"/>
    <property type="match status" value="1"/>
</dbReference>
<feature type="domain" description="NB-ARC" evidence="11">
    <location>
        <begin position="207"/>
        <end position="373"/>
    </location>
</feature>
<evidence type="ECO:0000256" key="10">
    <source>
        <dbReference type="ARBA" id="ARBA00022840"/>
    </source>
</evidence>
<dbReference type="InterPro" id="IPR044974">
    <property type="entry name" value="Disease_R_plants"/>
</dbReference>
<keyword evidence="6" id="KW-0381">Hypersensitive response</keyword>
<evidence type="ECO:0000256" key="5">
    <source>
        <dbReference type="ARBA" id="ARBA00022614"/>
    </source>
</evidence>
<evidence type="ECO:0000256" key="1">
    <source>
        <dbReference type="ARBA" id="ARBA00002074"/>
    </source>
</evidence>
<dbReference type="GO" id="GO:0051607">
    <property type="term" value="P:defense response to virus"/>
    <property type="evidence" value="ECO:0007669"/>
    <property type="project" value="UniProtKB-ARBA"/>
</dbReference>
<dbReference type="InterPro" id="IPR036388">
    <property type="entry name" value="WH-like_DNA-bd_sf"/>
</dbReference>
<keyword evidence="4" id="KW-0963">Cytoplasm</keyword>